<organism evidence="1 2">
    <name type="scientific">Ambrosia artemisiifolia</name>
    <name type="common">Common ragweed</name>
    <dbReference type="NCBI Taxonomy" id="4212"/>
    <lineage>
        <taxon>Eukaryota</taxon>
        <taxon>Viridiplantae</taxon>
        <taxon>Streptophyta</taxon>
        <taxon>Embryophyta</taxon>
        <taxon>Tracheophyta</taxon>
        <taxon>Spermatophyta</taxon>
        <taxon>Magnoliopsida</taxon>
        <taxon>eudicotyledons</taxon>
        <taxon>Gunneridae</taxon>
        <taxon>Pentapetalae</taxon>
        <taxon>asterids</taxon>
        <taxon>campanulids</taxon>
        <taxon>Asterales</taxon>
        <taxon>Asteraceae</taxon>
        <taxon>Asteroideae</taxon>
        <taxon>Heliantheae alliance</taxon>
        <taxon>Heliantheae</taxon>
        <taxon>Ambrosia</taxon>
    </lineage>
</organism>
<dbReference type="Proteomes" id="UP001206925">
    <property type="component" value="Unassembled WGS sequence"/>
</dbReference>
<dbReference type="Gene3D" id="3.30.200.20">
    <property type="entry name" value="Phosphorylase Kinase, domain 1"/>
    <property type="match status" value="1"/>
</dbReference>
<name>A0AAD5DAW6_AMBAR</name>
<reference evidence="1" key="1">
    <citation type="submission" date="2022-06" db="EMBL/GenBank/DDBJ databases">
        <title>Uncovering the hologenomic basis of an extraordinary plant invasion.</title>
        <authorList>
            <person name="Bieker V.C."/>
            <person name="Martin M.D."/>
            <person name="Gilbert T."/>
            <person name="Hodgins K."/>
            <person name="Battlay P."/>
            <person name="Petersen B."/>
            <person name="Wilson J."/>
        </authorList>
    </citation>
    <scope>NUCLEOTIDE SEQUENCE</scope>
    <source>
        <strain evidence="1">AA19_3_7</strain>
        <tissue evidence="1">Leaf</tissue>
    </source>
</reference>
<dbReference type="EMBL" id="JAMZMK010000523">
    <property type="protein sequence ID" value="KAI7756187.1"/>
    <property type="molecule type" value="Genomic_DNA"/>
</dbReference>
<evidence type="ECO:0008006" key="3">
    <source>
        <dbReference type="Google" id="ProtNLM"/>
    </source>
</evidence>
<keyword evidence="2" id="KW-1185">Reference proteome</keyword>
<comment type="caution">
    <text evidence="1">The sequence shown here is derived from an EMBL/GenBank/DDBJ whole genome shotgun (WGS) entry which is preliminary data.</text>
</comment>
<accession>A0AAD5DAW6</accession>
<evidence type="ECO:0000313" key="2">
    <source>
        <dbReference type="Proteomes" id="UP001206925"/>
    </source>
</evidence>
<evidence type="ECO:0000313" key="1">
    <source>
        <dbReference type="EMBL" id="KAI7756187.1"/>
    </source>
</evidence>
<dbReference type="AlphaFoldDB" id="A0AAD5DAW6"/>
<gene>
    <name evidence="1" type="ORF">M8C21_032393</name>
</gene>
<sequence>MLKFCAEWAWLAEAAGVGKVRHNRLVNLIGCCADGDERITSLCVGKYVLELLPHCTSARVLQY</sequence>
<protein>
    <recommendedName>
        <fullName evidence="3">Serine-threonine/tyrosine-protein kinase catalytic domain-containing protein</fullName>
    </recommendedName>
</protein>
<proteinExistence type="predicted"/>
<feature type="non-terminal residue" evidence="1">
    <location>
        <position position="63"/>
    </location>
</feature>